<proteinExistence type="predicted"/>
<keyword evidence="3" id="KW-1185">Reference proteome</keyword>
<dbReference type="STRING" id="156980.SAMN04489745_2516"/>
<evidence type="ECO:0000313" key="2">
    <source>
        <dbReference type="EMBL" id="SEC29305.1"/>
    </source>
</evidence>
<evidence type="ECO:0000256" key="1">
    <source>
        <dbReference type="SAM" id="MobiDB-lite"/>
    </source>
</evidence>
<organism evidence="2 3">
    <name type="scientific">Arthrobacter woluwensis</name>
    <dbReference type="NCBI Taxonomy" id="156980"/>
    <lineage>
        <taxon>Bacteria</taxon>
        <taxon>Bacillati</taxon>
        <taxon>Actinomycetota</taxon>
        <taxon>Actinomycetes</taxon>
        <taxon>Micrococcales</taxon>
        <taxon>Micrococcaceae</taxon>
        <taxon>Arthrobacter</taxon>
    </lineage>
</organism>
<gene>
    <name evidence="2" type="ORF">SAMN04489745_2516</name>
</gene>
<accession>A0A1H4RBQ0</accession>
<feature type="region of interest" description="Disordered" evidence="1">
    <location>
        <begin position="35"/>
        <end position="62"/>
    </location>
</feature>
<evidence type="ECO:0000313" key="3">
    <source>
        <dbReference type="Proteomes" id="UP000182652"/>
    </source>
</evidence>
<name>A0A1H4RBQ0_9MICC</name>
<protein>
    <submittedName>
        <fullName evidence="2">Uncharacterized protein</fullName>
    </submittedName>
</protein>
<dbReference type="AlphaFoldDB" id="A0A1H4RBQ0"/>
<dbReference type="EMBL" id="FNSN01000003">
    <property type="protein sequence ID" value="SEC29305.1"/>
    <property type="molecule type" value="Genomic_DNA"/>
</dbReference>
<sequence>MSTALTIAPIVETEPGHVMPRQLKELDFETGGSLVTPAKMDGDTVTLSSSCSSARPTSPKAP</sequence>
<dbReference type="Proteomes" id="UP000182652">
    <property type="component" value="Unassembled WGS sequence"/>
</dbReference>
<dbReference type="RefSeq" id="WP_066215705.1">
    <property type="nucleotide sequence ID" value="NZ_FNSN01000003.1"/>
</dbReference>
<reference evidence="2 3" key="1">
    <citation type="submission" date="2016-10" db="EMBL/GenBank/DDBJ databases">
        <authorList>
            <person name="de Groot N.N."/>
        </authorList>
    </citation>
    <scope>NUCLEOTIDE SEQUENCE [LARGE SCALE GENOMIC DNA]</scope>
    <source>
        <strain evidence="2 3">DSM 10495</strain>
    </source>
</reference>